<dbReference type="AlphaFoldDB" id="A0A6C0LFT3"/>
<protein>
    <submittedName>
        <fullName evidence="2">Uncharacterized protein</fullName>
    </submittedName>
</protein>
<feature type="compositionally biased region" description="Acidic residues" evidence="1">
    <location>
        <begin position="75"/>
        <end position="149"/>
    </location>
</feature>
<evidence type="ECO:0000313" key="2">
    <source>
        <dbReference type="EMBL" id="QHU28424.1"/>
    </source>
</evidence>
<feature type="region of interest" description="Disordered" evidence="1">
    <location>
        <begin position="69"/>
        <end position="152"/>
    </location>
</feature>
<reference evidence="2" key="1">
    <citation type="journal article" date="2020" name="Nature">
        <title>Giant virus diversity and host interactions through global metagenomics.</title>
        <authorList>
            <person name="Schulz F."/>
            <person name="Roux S."/>
            <person name="Paez-Espino D."/>
            <person name="Jungbluth S."/>
            <person name="Walsh D.A."/>
            <person name="Denef V.J."/>
            <person name="McMahon K.D."/>
            <person name="Konstantinidis K.T."/>
            <person name="Eloe-Fadrosh E.A."/>
            <person name="Kyrpides N.C."/>
            <person name="Woyke T."/>
        </authorList>
    </citation>
    <scope>NUCLEOTIDE SEQUENCE</scope>
    <source>
        <strain evidence="2">GVMAG-M-3300027770-73</strain>
    </source>
</reference>
<accession>A0A6C0LFT3</accession>
<name>A0A6C0LFT3_9ZZZZ</name>
<organism evidence="2">
    <name type="scientific">viral metagenome</name>
    <dbReference type="NCBI Taxonomy" id="1070528"/>
    <lineage>
        <taxon>unclassified sequences</taxon>
        <taxon>metagenomes</taxon>
        <taxon>organismal metagenomes</taxon>
    </lineage>
</organism>
<sequence length="192" mass="23366">MNLKRHNNHWTPNELERMYREYNLRELTIQEIADLHGRTTYAILNKLVQENLINENWADVKGWTPEYEYEKKEQDEEEEDEEEEEEEEEEDEEDEEDEDEEKEDEDEEDEEDEEEEEEEQEEDEDDSSDYDPEQDEVEQEEDQDDDDDGNVPYNMEIYNIGVATRGFLRLIHYTVVGVFHFIRKNIVPLFNK</sequence>
<evidence type="ECO:0000256" key="1">
    <source>
        <dbReference type="SAM" id="MobiDB-lite"/>
    </source>
</evidence>
<dbReference type="EMBL" id="MN740472">
    <property type="protein sequence ID" value="QHU28424.1"/>
    <property type="molecule type" value="Genomic_DNA"/>
</dbReference>
<proteinExistence type="predicted"/>